<dbReference type="Pfam" id="PF13490">
    <property type="entry name" value="zf-HC2"/>
    <property type="match status" value="1"/>
</dbReference>
<dbReference type="Gene3D" id="1.10.10.1320">
    <property type="entry name" value="Anti-sigma factor, zinc-finger domain"/>
    <property type="match status" value="1"/>
</dbReference>
<keyword evidence="4" id="KW-1185">Reference proteome</keyword>
<evidence type="ECO:0000256" key="1">
    <source>
        <dbReference type="SAM" id="Phobius"/>
    </source>
</evidence>
<dbReference type="Proteomes" id="UP001321492">
    <property type="component" value="Unassembled WGS sequence"/>
</dbReference>
<feature type="domain" description="Putative zinc-finger" evidence="2">
    <location>
        <begin position="13"/>
        <end position="38"/>
    </location>
</feature>
<feature type="transmembrane region" description="Helical" evidence="1">
    <location>
        <begin position="91"/>
        <end position="110"/>
    </location>
</feature>
<evidence type="ECO:0000313" key="3">
    <source>
        <dbReference type="EMBL" id="MDJ1157746.1"/>
    </source>
</evidence>
<evidence type="ECO:0000259" key="2">
    <source>
        <dbReference type="Pfam" id="PF13490"/>
    </source>
</evidence>
<dbReference type="RefSeq" id="WP_283739748.1">
    <property type="nucleotide sequence ID" value="NZ_JASJEV010000003.1"/>
</dbReference>
<keyword evidence="1" id="KW-0472">Membrane</keyword>
<dbReference type="InterPro" id="IPR027383">
    <property type="entry name" value="Znf_put"/>
</dbReference>
<dbReference type="EMBL" id="JASJEV010000003">
    <property type="protein sequence ID" value="MDJ1157746.1"/>
    <property type="molecule type" value="Genomic_DNA"/>
</dbReference>
<organism evidence="3 4">
    <name type="scientific">Chelatococcus albus</name>
    <dbReference type="NCBI Taxonomy" id="3047466"/>
    <lineage>
        <taxon>Bacteria</taxon>
        <taxon>Pseudomonadati</taxon>
        <taxon>Pseudomonadota</taxon>
        <taxon>Alphaproteobacteria</taxon>
        <taxon>Hyphomicrobiales</taxon>
        <taxon>Chelatococcaceae</taxon>
        <taxon>Chelatococcus</taxon>
    </lineage>
</organism>
<evidence type="ECO:0000313" key="4">
    <source>
        <dbReference type="Proteomes" id="UP001321492"/>
    </source>
</evidence>
<reference evidence="3 4" key="1">
    <citation type="submission" date="2023-05" db="EMBL/GenBank/DDBJ databases">
        <title>Chelatococcus sp. nov., a moderately thermophilic bacterium isolated from hot spring microbial mat.</title>
        <authorList>
            <person name="Hu C.-J."/>
            <person name="Li W.-J."/>
        </authorList>
    </citation>
    <scope>NUCLEOTIDE SEQUENCE [LARGE SCALE GENOMIC DNA]</scope>
    <source>
        <strain evidence="3 4">SYSU G07232</strain>
    </source>
</reference>
<name>A0ABT7AEE2_9HYPH</name>
<accession>A0ABT7AEE2</accession>
<keyword evidence="1" id="KW-1133">Transmembrane helix</keyword>
<dbReference type="InterPro" id="IPR041916">
    <property type="entry name" value="Anti_sigma_zinc_sf"/>
</dbReference>
<sequence>MSERSHRIDEHELHAFLDDELPPERRAAVETHLAESPEDAALIAEWRRQGELLHAAFDRVAAEPVPHRLSPAREFAARRSIRPAARTGPRFALASLAFVAGLGVGGIVTVELVSDSRPPVTVATSRPDELAERALVAHQVFAAEVRHPVEVSAAEEAHLVQWLSKRLAYPIRVPDLASEGYRLLGGRLLAGEAGPAALLMFENSAGERLTLYCARPDGRGETAFRYVQAGTTAAFYWRDKDAACALSGPAERDKLLRIAKRVYETFDAPAGAPI</sequence>
<proteinExistence type="predicted"/>
<keyword evidence="1" id="KW-0812">Transmembrane</keyword>
<protein>
    <submittedName>
        <fullName evidence="3">Anti-sigma factor</fullName>
    </submittedName>
</protein>
<comment type="caution">
    <text evidence="3">The sequence shown here is derived from an EMBL/GenBank/DDBJ whole genome shotgun (WGS) entry which is preliminary data.</text>
</comment>
<gene>
    <name evidence="3" type="ORF">QNA08_05815</name>
</gene>